<organism evidence="2 3">
    <name type="scientific">Candidatus Ornithospirochaeta avicola</name>
    <dbReference type="NCBI Taxonomy" id="2840896"/>
    <lineage>
        <taxon>Bacteria</taxon>
        <taxon>Pseudomonadati</taxon>
        <taxon>Spirochaetota</taxon>
        <taxon>Spirochaetia</taxon>
        <taxon>Spirochaetales</taxon>
        <taxon>Spirochaetaceae</taxon>
        <taxon>Spirochaetaceae incertae sedis</taxon>
        <taxon>Candidatus Ornithospirochaeta</taxon>
    </lineage>
</organism>
<proteinExistence type="predicted"/>
<evidence type="ECO:0000256" key="1">
    <source>
        <dbReference type="SAM" id="Phobius"/>
    </source>
</evidence>
<feature type="transmembrane region" description="Helical" evidence="1">
    <location>
        <begin position="67"/>
        <end position="89"/>
    </location>
</feature>
<dbReference type="Proteomes" id="UP000823936">
    <property type="component" value="Unassembled WGS sequence"/>
</dbReference>
<keyword evidence="1" id="KW-0472">Membrane</keyword>
<feature type="transmembrane region" description="Helical" evidence="1">
    <location>
        <begin position="95"/>
        <end position="113"/>
    </location>
</feature>
<dbReference type="EMBL" id="DXHU01000023">
    <property type="protein sequence ID" value="HIV99532.1"/>
    <property type="molecule type" value="Genomic_DNA"/>
</dbReference>
<gene>
    <name evidence="2" type="ORF">IAB12_07140</name>
</gene>
<comment type="caution">
    <text evidence="2">The sequence shown here is derived from an EMBL/GenBank/DDBJ whole genome shotgun (WGS) entry which is preliminary data.</text>
</comment>
<evidence type="ECO:0000313" key="2">
    <source>
        <dbReference type="EMBL" id="HIV99532.1"/>
    </source>
</evidence>
<accession>A0A9D1PVU7</accession>
<reference evidence="2" key="1">
    <citation type="journal article" date="2021" name="PeerJ">
        <title>Extensive microbial diversity within the chicken gut microbiome revealed by metagenomics and culture.</title>
        <authorList>
            <person name="Gilroy R."/>
            <person name="Ravi A."/>
            <person name="Getino M."/>
            <person name="Pursley I."/>
            <person name="Horton D.L."/>
            <person name="Alikhan N.F."/>
            <person name="Baker D."/>
            <person name="Gharbi K."/>
            <person name="Hall N."/>
            <person name="Watson M."/>
            <person name="Adriaenssens E.M."/>
            <person name="Foster-Nyarko E."/>
            <person name="Jarju S."/>
            <person name="Secka A."/>
            <person name="Antonio M."/>
            <person name="Oren A."/>
            <person name="Chaudhuri R.R."/>
            <person name="La Ragione R."/>
            <person name="Hildebrand F."/>
            <person name="Pallen M.J."/>
        </authorList>
    </citation>
    <scope>NUCLEOTIDE SEQUENCE</scope>
    <source>
        <strain evidence="2">Gambia11-129</strain>
    </source>
</reference>
<protein>
    <submittedName>
        <fullName evidence="2">Uncharacterized protein</fullName>
    </submittedName>
</protein>
<dbReference type="AlphaFoldDB" id="A0A9D1PVU7"/>
<sequence length="232" mass="27583">MHAYFIFLDRKRLFSSLPEKEMDSLECTEFKVFSSSLISSEDSSEVEKMLSEDLHALVITWFQEKRYIFHLILSAIIFLIVYFIGSVGIRDSIPLVDEIAVALILSLLFYFFIKKHDVKASLIKEKEEEIRRKIEMAENTYLVFIRDIEELYSLLKEGKGDKKILINKNEEDLFLEFRLFLTQSIKREDRALFKALMRDESERTTHFIRERKMDRALFFTYKTILSGYEILP</sequence>
<reference evidence="2" key="2">
    <citation type="submission" date="2021-04" db="EMBL/GenBank/DDBJ databases">
        <authorList>
            <person name="Gilroy R."/>
        </authorList>
    </citation>
    <scope>NUCLEOTIDE SEQUENCE</scope>
    <source>
        <strain evidence="2">Gambia11-129</strain>
    </source>
</reference>
<name>A0A9D1PVU7_9SPIO</name>
<keyword evidence="1" id="KW-1133">Transmembrane helix</keyword>
<keyword evidence="1" id="KW-0812">Transmembrane</keyword>
<evidence type="ECO:0000313" key="3">
    <source>
        <dbReference type="Proteomes" id="UP000823936"/>
    </source>
</evidence>